<comment type="caution">
    <text evidence="1">The sequence shown here is derived from an EMBL/GenBank/DDBJ whole genome shotgun (WGS) entry which is preliminary data.</text>
</comment>
<sequence>MSLVAPKSTTRLAPKSTTTEFLKLLDKIVSFLNSSRSDAAFSKYVNDAAALATNLYINVEFPFVAQKVGFFDHECTDKETEDPKLSFKFQFHLKIVDAA</sequence>
<dbReference type="AlphaFoldDB" id="A0A4Y2E4X6"/>
<reference evidence="1 2" key="1">
    <citation type="journal article" date="2019" name="Sci. Rep.">
        <title>Orb-weaving spider Araneus ventricosus genome elucidates the spidroin gene catalogue.</title>
        <authorList>
            <person name="Kono N."/>
            <person name="Nakamura H."/>
            <person name="Ohtoshi R."/>
            <person name="Moran D.A.P."/>
            <person name="Shinohara A."/>
            <person name="Yoshida Y."/>
            <person name="Fujiwara M."/>
            <person name="Mori M."/>
            <person name="Tomita M."/>
            <person name="Arakawa K."/>
        </authorList>
    </citation>
    <scope>NUCLEOTIDE SEQUENCE [LARGE SCALE GENOMIC DNA]</scope>
</reference>
<protein>
    <submittedName>
        <fullName evidence="1">Uncharacterized protein</fullName>
    </submittedName>
</protein>
<accession>A0A4Y2E4X6</accession>
<proteinExistence type="predicted"/>
<dbReference type="EMBL" id="BGPR01000513">
    <property type="protein sequence ID" value="GBM24202.1"/>
    <property type="molecule type" value="Genomic_DNA"/>
</dbReference>
<evidence type="ECO:0000313" key="2">
    <source>
        <dbReference type="Proteomes" id="UP000499080"/>
    </source>
</evidence>
<keyword evidence="2" id="KW-1185">Reference proteome</keyword>
<name>A0A4Y2E4X6_ARAVE</name>
<gene>
    <name evidence="1" type="ORF">AVEN_4953_1</name>
</gene>
<dbReference type="Proteomes" id="UP000499080">
    <property type="component" value="Unassembled WGS sequence"/>
</dbReference>
<organism evidence="1 2">
    <name type="scientific">Araneus ventricosus</name>
    <name type="common">Orbweaver spider</name>
    <name type="synonym">Epeira ventricosa</name>
    <dbReference type="NCBI Taxonomy" id="182803"/>
    <lineage>
        <taxon>Eukaryota</taxon>
        <taxon>Metazoa</taxon>
        <taxon>Ecdysozoa</taxon>
        <taxon>Arthropoda</taxon>
        <taxon>Chelicerata</taxon>
        <taxon>Arachnida</taxon>
        <taxon>Araneae</taxon>
        <taxon>Araneomorphae</taxon>
        <taxon>Entelegynae</taxon>
        <taxon>Araneoidea</taxon>
        <taxon>Araneidae</taxon>
        <taxon>Araneus</taxon>
    </lineage>
</organism>
<evidence type="ECO:0000313" key="1">
    <source>
        <dbReference type="EMBL" id="GBM24202.1"/>
    </source>
</evidence>